<evidence type="ECO:0000313" key="1">
    <source>
        <dbReference type="EMBL" id="MBX69887.1"/>
    </source>
</evidence>
<name>A0A2P2QSD4_RHIMU</name>
<proteinExistence type="predicted"/>
<sequence length="36" mass="4500">MIPDQHSLTPLGYHLFEFQESIPFYICRKIHYYIWL</sequence>
<accession>A0A2P2QSD4</accession>
<dbReference type="EMBL" id="GGEC01089403">
    <property type="protein sequence ID" value="MBX69887.1"/>
    <property type="molecule type" value="Transcribed_RNA"/>
</dbReference>
<dbReference type="AlphaFoldDB" id="A0A2P2QSD4"/>
<reference evidence="1" key="1">
    <citation type="submission" date="2018-02" db="EMBL/GenBank/DDBJ databases">
        <title>Rhizophora mucronata_Transcriptome.</title>
        <authorList>
            <person name="Meera S.P."/>
            <person name="Sreeshan A."/>
            <person name="Augustine A."/>
        </authorList>
    </citation>
    <scope>NUCLEOTIDE SEQUENCE</scope>
    <source>
        <tissue evidence="1">Leaf</tissue>
    </source>
</reference>
<protein>
    <submittedName>
        <fullName evidence="1">Uncharacterized protein</fullName>
    </submittedName>
</protein>
<organism evidence="1">
    <name type="scientific">Rhizophora mucronata</name>
    <name type="common">Asiatic mangrove</name>
    <dbReference type="NCBI Taxonomy" id="61149"/>
    <lineage>
        <taxon>Eukaryota</taxon>
        <taxon>Viridiplantae</taxon>
        <taxon>Streptophyta</taxon>
        <taxon>Embryophyta</taxon>
        <taxon>Tracheophyta</taxon>
        <taxon>Spermatophyta</taxon>
        <taxon>Magnoliopsida</taxon>
        <taxon>eudicotyledons</taxon>
        <taxon>Gunneridae</taxon>
        <taxon>Pentapetalae</taxon>
        <taxon>rosids</taxon>
        <taxon>fabids</taxon>
        <taxon>Malpighiales</taxon>
        <taxon>Rhizophoraceae</taxon>
        <taxon>Rhizophora</taxon>
    </lineage>
</organism>